<evidence type="ECO:0000313" key="2">
    <source>
        <dbReference type="EMBL" id="QNM84371.1"/>
    </source>
</evidence>
<evidence type="ECO:0008006" key="4">
    <source>
        <dbReference type="Google" id="ProtNLM"/>
    </source>
</evidence>
<gene>
    <name evidence="2" type="ORF">H9W90_09135</name>
</gene>
<dbReference type="RefSeq" id="WP_187481313.1">
    <property type="nucleotide sequence ID" value="NZ_CP060695.1"/>
</dbReference>
<name>A0A7G9L6X2_9FLAO</name>
<dbReference type="Proteomes" id="UP000515808">
    <property type="component" value="Chromosome"/>
</dbReference>
<dbReference type="KEGG" id="ppec:H9W90_09135"/>
<evidence type="ECO:0000313" key="3">
    <source>
        <dbReference type="Proteomes" id="UP000515808"/>
    </source>
</evidence>
<protein>
    <recommendedName>
        <fullName evidence="4">TonB C-terminal domain-containing protein</fullName>
    </recommendedName>
</protein>
<feature type="signal peptide" evidence="1">
    <location>
        <begin position="1"/>
        <end position="20"/>
    </location>
</feature>
<reference evidence="2 3" key="1">
    <citation type="submission" date="2020-08" db="EMBL/GenBank/DDBJ databases">
        <title>Polaribacter sp. L12M9 isolated from gut of the Korean scallop.</title>
        <authorList>
            <person name="Jeong Y.S."/>
        </authorList>
    </citation>
    <scope>NUCLEOTIDE SEQUENCE [LARGE SCALE GENOMIC DNA]</scope>
    <source>
        <strain evidence="2 3">L12M9</strain>
    </source>
</reference>
<keyword evidence="3" id="KW-1185">Reference proteome</keyword>
<accession>A0A7G9L6X2</accession>
<organism evidence="2 3">
    <name type="scientific">Polaribacter pectinis</name>
    <dbReference type="NCBI Taxonomy" id="2738844"/>
    <lineage>
        <taxon>Bacteria</taxon>
        <taxon>Pseudomonadati</taxon>
        <taxon>Bacteroidota</taxon>
        <taxon>Flavobacteriia</taxon>
        <taxon>Flavobacteriales</taxon>
        <taxon>Flavobacteriaceae</taxon>
    </lineage>
</organism>
<evidence type="ECO:0000256" key="1">
    <source>
        <dbReference type="SAM" id="SignalP"/>
    </source>
</evidence>
<proteinExistence type="predicted"/>
<sequence length="165" mass="19294">MRNFNCILFFLFFISLNTFSQESSLKKDFKLDVLEKVPIYPGCKGSNEELHECFSKSFKKFFSRKFDSYLPNSLGLPSGRKNIIINFKINNKGLSDSIKVYAPHLKIEKEIIRVIKKLPKMIPGEQNGKIVGVKYSIPITIFIDESKKERREKRIEKRKARKNKN</sequence>
<dbReference type="AlphaFoldDB" id="A0A7G9L6X2"/>
<dbReference type="EMBL" id="CP060695">
    <property type="protein sequence ID" value="QNM84371.1"/>
    <property type="molecule type" value="Genomic_DNA"/>
</dbReference>
<feature type="chain" id="PRO_5028834800" description="TonB C-terminal domain-containing protein" evidence="1">
    <location>
        <begin position="21"/>
        <end position="165"/>
    </location>
</feature>
<keyword evidence="1" id="KW-0732">Signal</keyword>